<dbReference type="AlphaFoldDB" id="A0A0F9HTV0"/>
<protein>
    <submittedName>
        <fullName evidence="1">Uncharacterized protein</fullName>
    </submittedName>
</protein>
<proteinExistence type="predicted"/>
<organism evidence="1">
    <name type="scientific">marine sediment metagenome</name>
    <dbReference type="NCBI Taxonomy" id="412755"/>
    <lineage>
        <taxon>unclassified sequences</taxon>
        <taxon>metagenomes</taxon>
        <taxon>ecological metagenomes</taxon>
    </lineage>
</organism>
<name>A0A0F9HTV0_9ZZZZ</name>
<gene>
    <name evidence="1" type="ORF">LCGC14_2023650</name>
</gene>
<accession>A0A0F9HTV0</accession>
<sequence>MINIEDILGAAMAKKVDADMWWMTLEEHWKTFIRTEVVWVVMKAMKPYWMPDRLWQWLHNIKGG</sequence>
<evidence type="ECO:0000313" key="1">
    <source>
        <dbReference type="EMBL" id="KKL78562.1"/>
    </source>
</evidence>
<reference evidence="1" key="1">
    <citation type="journal article" date="2015" name="Nature">
        <title>Complex archaea that bridge the gap between prokaryotes and eukaryotes.</title>
        <authorList>
            <person name="Spang A."/>
            <person name="Saw J.H."/>
            <person name="Jorgensen S.L."/>
            <person name="Zaremba-Niedzwiedzka K."/>
            <person name="Martijn J."/>
            <person name="Lind A.E."/>
            <person name="van Eijk R."/>
            <person name="Schleper C."/>
            <person name="Guy L."/>
            <person name="Ettema T.J."/>
        </authorList>
    </citation>
    <scope>NUCLEOTIDE SEQUENCE</scope>
</reference>
<comment type="caution">
    <text evidence="1">The sequence shown here is derived from an EMBL/GenBank/DDBJ whole genome shotgun (WGS) entry which is preliminary data.</text>
</comment>
<dbReference type="EMBL" id="LAZR01023419">
    <property type="protein sequence ID" value="KKL78562.1"/>
    <property type="molecule type" value="Genomic_DNA"/>
</dbReference>